<evidence type="ECO:0000256" key="2">
    <source>
        <dbReference type="ARBA" id="ARBA00023015"/>
    </source>
</evidence>
<keyword evidence="8" id="KW-1185">Reference proteome</keyword>
<dbReference type="PROSITE" id="PS50811">
    <property type="entry name" value="WRKY"/>
    <property type="match status" value="1"/>
</dbReference>
<accession>A0A6P6U4L3</accession>
<dbReference type="Pfam" id="PF03106">
    <property type="entry name" value="WRKY"/>
    <property type="match status" value="1"/>
</dbReference>
<dbReference type="OrthoDB" id="693960at2759"/>
<organism evidence="8 9">
    <name type="scientific">Coffea arabica</name>
    <name type="common">Arabian coffee</name>
    <dbReference type="NCBI Taxonomy" id="13443"/>
    <lineage>
        <taxon>Eukaryota</taxon>
        <taxon>Viridiplantae</taxon>
        <taxon>Streptophyta</taxon>
        <taxon>Embryophyta</taxon>
        <taxon>Tracheophyta</taxon>
        <taxon>Spermatophyta</taxon>
        <taxon>Magnoliopsida</taxon>
        <taxon>eudicotyledons</taxon>
        <taxon>Gunneridae</taxon>
        <taxon>Pentapetalae</taxon>
        <taxon>asterids</taxon>
        <taxon>lamiids</taxon>
        <taxon>Gentianales</taxon>
        <taxon>Rubiaceae</taxon>
        <taxon>Ixoroideae</taxon>
        <taxon>Gardenieae complex</taxon>
        <taxon>Bertiereae - Coffeeae clade</taxon>
        <taxon>Coffeeae</taxon>
        <taxon>Coffea</taxon>
    </lineage>
</organism>
<evidence type="ECO:0000313" key="9">
    <source>
        <dbReference type="RefSeq" id="XP_027085414.1"/>
    </source>
</evidence>
<keyword evidence="4" id="KW-0804">Transcription</keyword>
<dbReference type="InterPro" id="IPR036576">
    <property type="entry name" value="WRKY_dom_sf"/>
</dbReference>
<dbReference type="AlphaFoldDB" id="A0A6P6U4L3"/>
<evidence type="ECO:0000256" key="5">
    <source>
        <dbReference type="ARBA" id="ARBA00023242"/>
    </source>
</evidence>
<dbReference type="GO" id="GO:0005634">
    <property type="term" value="C:nucleus"/>
    <property type="evidence" value="ECO:0007669"/>
    <property type="project" value="UniProtKB-SubCell"/>
</dbReference>
<keyword evidence="2" id="KW-0805">Transcription regulation</keyword>
<feature type="compositionally biased region" description="Basic and acidic residues" evidence="6">
    <location>
        <begin position="120"/>
        <end position="129"/>
    </location>
</feature>
<dbReference type="Proteomes" id="UP001652660">
    <property type="component" value="Chromosome 8e"/>
</dbReference>
<proteinExistence type="predicted"/>
<dbReference type="GO" id="GO:0043565">
    <property type="term" value="F:sequence-specific DNA binding"/>
    <property type="evidence" value="ECO:0007669"/>
    <property type="project" value="InterPro"/>
</dbReference>
<dbReference type="PANTHER" id="PTHR31221:SF112">
    <property type="entry name" value="WRKY TRANSCRIPTION FACTOR 50-RELATED"/>
    <property type="match status" value="1"/>
</dbReference>
<comment type="subcellular location">
    <subcellularLocation>
        <location evidence="1">Nucleus</location>
    </subcellularLocation>
</comment>
<reference evidence="8" key="1">
    <citation type="journal article" date="2025" name="Foods">
        <title>Unveiling the Microbial Signatures of Arabica Coffee Cherries: Insights into Ripeness Specific Diversity, Functional Traits, and Implications for Quality and Safety.</title>
        <authorList>
            <consortium name="RefSeq"/>
            <person name="Tenea G.N."/>
            <person name="Cifuentes V."/>
            <person name="Reyes P."/>
            <person name="Cevallos-Vallejos M."/>
        </authorList>
    </citation>
    <scope>NUCLEOTIDE SEQUENCE [LARGE SCALE GENOMIC DNA]</scope>
</reference>
<feature type="domain" description="WRKY" evidence="7">
    <location>
        <begin position="138"/>
        <end position="203"/>
    </location>
</feature>
<dbReference type="RefSeq" id="XP_027085414.1">
    <property type="nucleotide sequence ID" value="XM_027229613.2"/>
</dbReference>
<evidence type="ECO:0000256" key="3">
    <source>
        <dbReference type="ARBA" id="ARBA00023125"/>
    </source>
</evidence>
<gene>
    <name evidence="9" type="primary">LOC113707336</name>
</gene>
<evidence type="ECO:0000256" key="6">
    <source>
        <dbReference type="SAM" id="MobiDB-lite"/>
    </source>
</evidence>
<dbReference type="GeneID" id="113707336"/>
<name>A0A6P6U4L3_COFAR</name>
<feature type="compositionally biased region" description="Polar residues" evidence="6">
    <location>
        <begin position="87"/>
        <end position="101"/>
    </location>
</feature>
<dbReference type="InterPro" id="IPR003657">
    <property type="entry name" value="WRKY_dom"/>
</dbReference>
<protein>
    <submittedName>
        <fullName evidence="9">WRKY transcription factor 71-like</fullName>
    </submittedName>
</protein>
<keyword evidence="5" id="KW-0539">Nucleus</keyword>
<evidence type="ECO:0000259" key="7">
    <source>
        <dbReference type="PROSITE" id="PS50811"/>
    </source>
</evidence>
<dbReference type="InterPro" id="IPR044810">
    <property type="entry name" value="WRKY_plant"/>
</dbReference>
<evidence type="ECO:0000256" key="1">
    <source>
        <dbReference type="ARBA" id="ARBA00004123"/>
    </source>
</evidence>
<dbReference type="Gene3D" id="2.20.25.80">
    <property type="entry name" value="WRKY domain"/>
    <property type="match status" value="1"/>
</dbReference>
<sequence>MNIYQHLTTTALHFTSLHLSSSIMDGNYDPNRFTNMSGYNYNSSSAFGSSYSSGMISTGYGDTNQSNFQVSEFFELDDWMEEDQTFMPSGYSTAQSPQQELTEVLGHPGGSSSQQTNRDIGGKERKENREKVAFKTKSEVEILDDGFKWRKYGKKMVKNSPNPRNYYRCSIEGCPVKKRVERDKEDPRYVITTYEGIHNHQGPSQF</sequence>
<evidence type="ECO:0000256" key="4">
    <source>
        <dbReference type="ARBA" id="ARBA00023163"/>
    </source>
</evidence>
<dbReference type="SUPFAM" id="SSF118290">
    <property type="entry name" value="WRKY DNA-binding domain"/>
    <property type="match status" value="1"/>
</dbReference>
<feature type="region of interest" description="Disordered" evidence="6">
    <location>
        <begin position="87"/>
        <end position="129"/>
    </location>
</feature>
<reference evidence="9" key="2">
    <citation type="submission" date="2025-08" db="UniProtKB">
        <authorList>
            <consortium name="RefSeq"/>
        </authorList>
    </citation>
    <scope>IDENTIFICATION</scope>
    <source>
        <tissue evidence="9">Leaves</tissue>
    </source>
</reference>
<dbReference type="SMART" id="SM00774">
    <property type="entry name" value="WRKY"/>
    <property type="match status" value="1"/>
</dbReference>
<evidence type="ECO:0000313" key="8">
    <source>
        <dbReference type="Proteomes" id="UP001652660"/>
    </source>
</evidence>
<keyword evidence="3" id="KW-0238">DNA-binding</keyword>
<dbReference type="GO" id="GO:0003700">
    <property type="term" value="F:DNA-binding transcription factor activity"/>
    <property type="evidence" value="ECO:0007669"/>
    <property type="project" value="InterPro"/>
</dbReference>
<dbReference type="PANTHER" id="PTHR31221">
    <property type="entry name" value="WRKY TRANSCRIPTION FACTOR PROTEIN 1-RELATED"/>
    <property type="match status" value="1"/>
</dbReference>
<dbReference type="FunFam" id="2.20.25.80:FF:000003">
    <property type="entry name" value="WRKY transcription factor 57"/>
    <property type="match status" value="1"/>
</dbReference>